<accession>A0A388KNZ2</accession>
<dbReference type="EMBL" id="BFEA01000153">
    <property type="protein sequence ID" value="GBG71771.1"/>
    <property type="molecule type" value="Genomic_DNA"/>
</dbReference>
<keyword evidence="2" id="KW-1185">Reference proteome</keyword>
<comment type="caution">
    <text evidence="1">The sequence shown here is derived from an EMBL/GenBank/DDBJ whole genome shotgun (WGS) entry which is preliminary data.</text>
</comment>
<sequence length="156" mass="17494">MAHRWRAMARRWKFNALQCSDSDGDGNDGTTIAIAQRWHIGGERWRSDETAIAMAQRWNNDSEGSDSASNSDGCDINGTPIERWRSDGTAIVKAAIMIAIVKAHRLRDGSAMEPTLRWQLWYQRCDGAAMTSAAMRAMAIANVAMVKRARRLRWGI</sequence>
<dbReference type="AlphaFoldDB" id="A0A388KNZ2"/>
<proteinExistence type="predicted"/>
<evidence type="ECO:0000313" key="1">
    <source>
        <dbReference type="EMBL" id="GBG71771.1"/>
    </source>
</evidence>
<evidence type="ECO:0000313" key="2">
    <source>
        <dbReference type="Proteomes" id="UP000265515"/>
    </source>
</evidence>
<dbReference type="Proteomes" id="UP000265515">
    <property type="component" value="Unassembled WGS sequence"/>
</dbReference>
<reference evidence="1 2" key="1">
    <citation type="journal article" date="2018" name="Cell">
        <title>The Chara Genome: Secondary Complexity and Implications for Plant Terrestrialization.</title>
        <authorList>
            <person name="Nishiyama T."/>
            <person name="Sakayama H."/>
            <person name="Vries J.D."/>
            <person name="Buschmann H."/>
            <person name="Saint-Marcoux D."/>
            <person name="Ullrich K.K."/>
            <person name="Haas F.B."/>
            <person name="Vanderstraeten L."/>
            <person name="Becker D."/>
            <person name="Lang D."/>
            <person name="Vosolsobe S."/>
            <person name="Rombauts S."/>
            <person name="Wilhelmsson P.K.I."/>
            <person name="Janitza P."/>
            <person name="Kern R."/>
            <person name="Heyl A."/>
            <person name="Rumpler F."/>
            <person name="Villalobos L.I.A.C."/>
            <person name="Clay J.M."/>
            <person name="Skokan R."/>
            <person name="Toyoda A."/>
            <person name="Suzuki Y."/>
            <person name="Kagoshima H."/>
            <person name="Schijlen E."/>
            <person name="Tajeshwar N."/>
            <person name="Catarino B."/>
            <person name="Hetherington A.J."/>
            <person name="Saltykova A."/>
            <person name="Bonnot C."/>
            <person name="Breuninger H."/>
            <person name="Symeonidi A."/>
            <person name="Radhakrishnan G.V."/>
            <person name="Van Nieuwerburgh F."/>
            <person name="Deforce D."/>
            <person name="Chang C."/>
            <person name="Karol K.G."/>
            <person name="Hedrich R."/>
            <person name="Ulvskov P."/>
            <person name="Glockner G."/>
            <person name="Delwiche C.F."/>
            <person name="Petrasek J."/>
            <person name="Van de Peer Y."/>
            <person name="Friml J."/>
            <person name="Beilby M."/>
            <person name="Dolan L."/>
            <person name="Kohara Y."/>
            <person name="Sugano S."/>
            <person name="Fujiyama A."/>
            <person name="Delaux P.-M."/>
            <person name="Quint M."/>
            <person name="TheiBen G."/>
            <person name="Hagemann M."/>
            <person name="Harholt J."/>
            <person name="Dunand C."/>
            <person name="Zachgo S."/>
            <person name="Langdale J."/>
            <person name="Maumus F."/>
            <person name="Straeten D.V.D."/>
            <person name="Gould S.B."/>
            <person name="Rensing S.A."/>
        </authorList>
    </citation>
    <scope>NUCLEOTIDE SEQUENCE [LARGE SCALE GENOMIC DNA]</scope>
    <source>
        <strain evidence="1 2">S276</strain>
    </source>
</reference>
<organism evidence="1 2">
    <name type="scientific">Chara braunii</name>
    <name type="common">Braun's stonewort</name>
    <dbReference type="NCBI Taxonomy" id="69332"/>
    <lineage>
        <taxon>Eukaryota</taxon>
        <taxon>Viridiplantae</taxon>
        <taxon>Streptophyta</taxon>
        <taxon>Charophyceae</taxon>
        <taxon>Charales</taxon>
        <taxon>Characeae</taxon>
        <taxon>Chara</taxon>
    </lineage>
</organism>
<gene>
    <name evidence="1" type="ORF">CBR_g9180</name>
</gene>
<protein>
    <submittedName>
        <fullName evidence="1">Uncharacterized protein</fullName>
    </submittedName>
</protein>
<dbReference type="Gramene" id="GBG71771">
    <property type="protein sequence ID" value="GBG71771"/>
    <property type="gene ID" value="CBR_g9180"/>
</dbReference>
<name>A0A388KNZ2_CHABU</name>